<dbReference type="RefSeq" id="XP_010762928.1">
    <property type="nucleotide sequence ID" value="XM_010764626.1"/>
</dbReference>
<dbReference type="AlphaFoldDB" id="A0A0A0HVZ7"/>
<dbReference type="HOGENOM" id="CLU_1619563_0_0_1"/>
<dbReference type="KEGG" id="pbn:PADG_12286"/>
<evidence type="ECO:0000313" key="2">
    <source>
        <dbReference type="Proteomes" id="UP000001628"/>
    </source>
</evidence>
<sequence>MAEKAPRQSGLVKAVVLSAAKYFLRSYASHIIIYGQVNARIFLRTARCTREHIFATTVLPPLFASATEFAVQMILSKSPFLASLLEFRTWTTTGRLPNAASDSYPGSNQLEEVLAVSKITPTRISKRSRLRAVVGSRISEQGALLNLLNRELSPANFPISKVDCS</sequence>
<evidence type="ECO:0000313" key="1">
    <source>
        <dbReference type="EMBL" id="KGM91605.1"/>
    </source>
</evidence>
<organism evidence="1 2">
    <name type="scientific">Paracoccidioides brasiliensis (strain Pb18)</name>
    <dbReference type="NCBI Taxonomy" id="502780"/>
    <lineage>
        <taxon>Eukaryota</taxon>
        <taxon>Fungi</taxon>
        <taxon>Dikarya</taxon>
        <taxon>Ascomycota</taxon>
        <taxon>Pezizomycotina</taxon>
        <taxon>Eurotiomycetes</taxon>
        <taxon>Eurotiomycetidae</taxon>
        <taxon>Onygenales</taxon>
        <taxon>Ajellomycetaceae</taxon>
        <taxon>Paracoccidioides</taxon>
    </lineage>
</organism>
<reference evidence="1 2" key="1">
    <citation type="journal article" date="2011" name="PLoS Genet.">
        <title>Comparative genomic analysis of human fungal pathogens causing paracoccidioidomycosis.</title>
        <authorList>
            <person name="Desjardins C.A."/>
            <person name="Champion M.D."/>
            <person name="Holder J.W."/>
            <person name="Muszewska A."/>
            <person name="Goldberg J."/>
            <person name="Bailao A.M."/>
            <person name="Brigido M.M."/>
            <person name="Ferreira M.E."/>
            <person name="Garcia A.M."/>
            <person name="Grynberg M."/>
            <person name="Gujja S."/>
            <person name="Heiman D.I."/>
            <person name="Henn M.R."/>
            <person name="Kodira C.D."/>
            <person name="Leon-Narvaez H."/>
            <person name="Longo L.V."/>
            <person name="Ma L.J."/>
            <person name="Malavazi I."/>
            <person name="Matsuo A.L."/>
            <person name="Morais F.V."/>
            <person name="Pereira M."/>
            <person name="Rodriguez-Brito S."/>
            <person name="Sakthikumar S."/>
            <person name="Salem-Izacc S.M."/>
            <person name="Sykes S.M."/>
            <person name="Teixeira M.M."/>
            <person name="Vallejo M.C."/>
            <person name="Walter M.E."/>
            <person name="Yandava C."/>
            <person name="Young S."/>
            <person name="Zeng Q."/>
            <person name="Zucker J."/>
            <person name="Felipe M.S."/>
            <person name="Goldman G.H."/>
            <person name="Haas B.J."/>
            <person name="McEwen J.G."/>
            <person name="Nino-Vega G."/>
            <person name="Puccia R."/>
            <person name="San-Blas G."/>
            <person name="Soares C.M."/>
            <person name="Birren B.W."/>
            <person name="Cuomo C.A."/>
        </authorList>
    </citation>
    <scope>NUCLEOTIDE SEQUENCE [LARGE SCALE GENOMIC DNA]</scope>
    <source>
        <strain evidence="1 2">Pb18</strain>
    </source>
</reference>
<dbReference type="EMBL" id="KN275967">
    <property type="protein sequence ID" value="KGM91605.1"/>
    <property type="molecule type" value="Genomic_DNA"/>
</dbReference>
<dbReference type="Proteomes" id="UP000001628">
    <property type="component" value="Unassembled WGS sequence"/>
</dbReference>
<name>A0A0A0HVZ7_PARBD</name>
<keyword evidence="2" id="KW-1185">Reference proteome</keyword>
<accession>A0A0A0HVZ7</accession>
<dbReference type="VEuPathDB" id="FungiDB:PADG_12286"/>
<dbReference type="InParanoid" id="A0A0A0HVZ7"/>
<protein>
    <submittedName>
        <fullName evidence="1">Uncharacterized protein</fullName>
    </submittedName>
</protein>
<gene>
    <name evidence="1" type="ORF">PADG_12286</name>
</gene>
<proteinExistence type="predicted"/>
<dbReference type="GeneID" id="22588183"/>